<feature type="compositionally biased region" description="Basic and acidic residues" evidence="1">
    <location>
        <begin position="655"/>
        <end position="675"/>
    </location>
</feature>
<dbReference type="STRING" id="436010.A0A166FY63"/>
<evidence type="ECO:0000313" key="3">
    <source>
        <dbReference type="Proteomes" id="UP000076532"/>
    </source>
</evidence>
<sequence>MAAPFSRLQLAAALVEYDNDLSNPGAPYRSAHDSAIFSTIRQSGNARPQTDRRKSNDYLGVALPSEGGSVSGAESALDKRHKKAVSSINVLRNPFGGEDDDEPEKEGLEVDLRSWGLDAFMPNGKGEKNMGRTTSKSSTFPNPHPVSSLRQNSAGAVIEPRGRSHGSRSLSMGTFDALGGGGAFLDAPSTLPARPRSVGDILDTDDASAYQRPRRESVHALIESMPAAPALHSVPFPSGGSRSNSPYPRDGSEHASRPGSRGSGYLLDPGHPPHNRTSSYNSLGSRKLLDGADEMFTARPPSPDRASRFDPKVNRARANSNASMGTMLIDESNTFAVRPPSISRSSRFDPKMAAHARTLSNNSLGSRMLLDNDGASVMGGASVFSGKPAPSVNRPYSTIELLRPKVLIMPSPLQSTVFEKPTPLRDGFHLLEDGAPLPPGARSSRGIATAFDPGAPASQMFTGNPRTSMTLSQLAFRNTLMVGGERDIAYSDIDRNLPRATEEGEQAEIWVEESQEQPAAENYSITGRPAGKLFGKSLIDALEIRKANMRSKQRVFTGDNRPSMMARGQGQQSAAYYDPETLQRPVSNAGFQPPNLARGNSAGGKPLLNFGEEAAAQNTLRPVNSRAPTSRSVFGTDKLWEREMEKLKIIEAEEQEAKEAEEKRVAAQAALEEHTTKKKKKKGKGKTKADSIEADAQTAGLDATIEPIPRVSSEPPMLPILRDSTVVRGPPPPVDDDDTDEESEDSAQQAPARRKARRGSAETAANRWAESSDEEGPRRTPGVGLRYPNKPADNAGDDSEEDMPLAATMSRALHRVMSSGGDDSDEDVPLAAMLDKPKSRIPPVNFDGPSKGSFKRNEEDDDQPLGLRASRMPVSYGLGSQAGGGDEDDVPLALHPDQQRKAQYMAIAQQQQMMMQAQMQQSMFYGNPAMMASGFFGPPMGPMPVMSPPMQQPPAQEVNTFGRVDQWRHDVAVKEPPAA</sequence>
<feature type="region of interest" description="Disordered" evidence="1">
    <location>
        <begin position="230"/>
        <end position="284"/>
    </location>
</feature>
<feature type="compositionally biased region" description="Acidic residues" evidence="1">
    <location>
        <begin position="734"/>
        <end position="745"/>
    </location>
</feature>
<reference evidence="2 3" key="1">
    <citation type="journal article" date="2016" name="Mol. Biol. Evol.">
        <title>Comparative Genomics of Early-Diverging Mushroom-Forming Fungi Provides Insights into the Origins of Lignocellulose Decay Capabilities.</title>
        <authorList>
            <person name="Nagy L.G."/>
            <person name="Riley R."/>
            <person name="Tritt A."/>
            <person name="Adam C."/>
            <person name="Daum C."/>
            <person name="Floudas D."/>
            <person name="Sun H."/>
            <person name="Yadav J.S."/>
            <person name="Pangilinan J."/>
            <person name="Larsson K.H."/>
            <person name="Matsuura K."/>
            <person name="Barry K."/>
            <person name="Labutti K."/>
            <person name="Kuo R."/>
            <person name="Ohm R.A."/>
            <person name="Bhattacharya S.S."/>
            <person name="Shirouzu T."/>
            <person name="Yoshinaga Y."/>
            <person name="Martin F.M."/>
            <person name="Grigoriev I.V."/>
            <person name="Hibbett D.S."/>
        </authorList>
    </citation>
    <scope>NUCLEOTIDE SEQUENCE [LARGE SCALE GENOMIC DNA]</scope>
    <source>
        <strain evidence="2 3">CBS 109695</strain>
    </source>
</reference>
<proteinExistence type="predicted"/>
<dbReference type="AlphaFoldDB" id="A0A166FY63"/>
<protein>
    <submittedName>
        <fullName evidence="2">Uncharacterized protein</fullName>
    </submittedName>
</protein>
<feature type="region of interest" description="Disordered" evidence="1">
    <location>
        <begin position="655"/>
        <end position="807"/>
    </location>
</feature>
<feature type="compositionally biased region" description="Polar residues" evidence="1">
    <location>
        <begin position="131"/>
        <end position="141"/>
    </location>
</feature>
<feature type="compositionally biased region" description="Low complexity" evidence="1">
    <location>
        <begin position="65"/>
        <end position="75"/>
    </location>
</feature>
<evidence type="ECO:0000313" key="2">
    <source>
        <dbReference type="EMBL" id="KZP17289.1"/>
    </source>
</evidence>
<feature type="compositionally biased region" description="Basic residues" evidence="1">
    <location>
        <begin position="676"/>
        <end position="686"/>
    </location>
</feature>
<feature type="region of interest" description="Disordered" evidence="1">
    <location>
        <begin position="834"/>
        <end position="892"/>
    </location>
</feature>
<name>A0A166FY63_9AGAM</name>
<dbReference type="OrthoDB" id="2564267at2759"/>
<feature type="region of interest" description="Disordered" evidence="1">
    <location>
        <begin position="186"/>
        <end position="215"/>
    </location>
</feature>
<dbReference type="EMBL" id="KV417584">
    <property type="protein sequence ID" value="KZP17289.1"/>
    <property type="molecule type" value="Genomic_DNA"/>
</dbReference>
<organism evidence="2 3">
    <name type="scientific">Athelia psychrophila</name>
    <dbReference type="NCBI Taxonomy" id="1759441"/>
    <lineage>
        <taxon>Eukaryota</taxon>
        <taxon>Fungi</taxon>
        <taxon>Dikarya</taxon>
        <taxon>Basidiomycota</taxon>
        <taxon>Agaricomycotina</taxon>
        <taxon>Agaricomycetes</taxon>
        <taxon>Agaricomycetidae</taxon>
        <taxon>Atheliales</taxon>
        <taxon>Atheliaceae</taxon>
        <taxon>Athelia</taxon>
    </lineage>
</organism>
<feature type="region of interest" description="Disordered" evidence="1">
    <location>
        <begin position="40"/>
        <end position="77"/>
    </location>
</feature>
<evidence type="ECO:0000256" key="1">
    <source>
        <dbReference type="SAM" id="MobiDB-lite"/>
    </source>
</evidence>
<dbReference type="Proteomes" id="UP000076532">
    <property type="component" value="Unassembled WGS sequence"/>
</dbReference>
<accession>A0A166FY63</accession>
<gene>
    <name evidence="2" type="ORF">FIBSPDRAFT_793368</name>
</gene>
<feature type="region of interest" description="Disordered" evidence="1">
    <location>
        <begin position="119"/>
        <end position="152"/>
    </location>
</feature>
<keyword evidence="3" id="KW-1185">Reference proteome</keyword>
<feature type="compositionally biased region" description="Polar residues" evidence="1">
    <location>
        <begin position="275"/>
        <end position="284"/>
    </location>
</feature>